<evidence type="ECO:0000313" key="2">
    <source>
        <dbReference type="EMBL" id="MDW2799687.1"/>
    </source>
</evidence>
<keyword evidence="3" id="KW-1185">Reference proteome</keyword>
<dbReference type="RefSeq" id="WP_318065873.1">
    <property type="nucleotide sequence ID" value="NZ_JAWONS010000280.1"/>
</dbReference>
<protein>
    <submittedName>
        <fullName evidence="2">Transposase</fullName>
    </submittedName>
</protein>
<dbReference type="Proteomes" id="UP001276854">
    <property type="component" value="Unassembled WGS sequence"/>
</dbReference>
<organism evidence="2 3">
    <name type="scientific">Clostridium boliviensis</name>
    <dbReference type="NCBI Taxonomy" id="318465"/>
    <lineage>
        <taxon>Bacteria</taxon>
        <taxon>Bacillati</taxon>
        <taxon>Bacillota</taxon>
        <taxon>Clostridia</taxon>
        <taxon>Eubacteriales</taxon>
        <taxon>Clostridiaceae</taxon>
        <taxon>Clostridium</taxon>
    </lineage>
</organism>
<dbReference type="EMBL" id="JAWONS010000280">
    <property type="protein sequence ID" value="MDW2799687.1"/>
    <property type="molecule type" value="Genomic_DNA"/>
</dbReference>
<dbReference type="Pfam" id="PF01610">
    <property type="entry name" value="DDE_Tnp_ISL3"/>
    <property type="match status" value="1"/>
</dbReference>
<proteinExistence type="predicted"/>
<name>A0ABU4GRR6_9CLOT</name>
<comment type="caution">
    <text evidence="2">The sequence shown here is derived from an EMBL/GenBank/DDBJ whole genome shotgun (WGS) entry which is preliminary data.</text>
</comment>
<gene>
    <name evidence="2" type="ORF">RZO55_19110</name>
</gene>
<dbReference type="InterPro" id="IPR002560">
    <property type="entry name" value="Transposase_DDE"/>
</dbReference>
<reference evidence="2 3" key="1">
    <citation type="submission" date="2023-10" db="EMBL/GenBank/DDBJ databases">
        <title>A novel Glycoside Hydrolase 43-Like Enzyme from Clostrdium boliviensis is an Endo-xylanase, and a Candidate for Xylooligosaccharides Production from Different Xylan Substrates.</title>
        <authorList>
            <person name="Alvarez M.T."/>
            <person name="Rocabado-Villegas L.R."/>
            <person name="Salas-Veizaga D.M."/>
            <person name="Linares-Pasten J.A."/>
            <person name="Gudmundsdottir E.E."/>
            <person name="Hreggvidsson G.O."/>
            <person name="Adlercreutz P."/>
            <person name="Nordberg Karlsson E."/>
        </authorList>
    </citation>
    <scope>NUCLEOTIDE SEQUENCE [LARGE SCALE GENOMIC DNA]</scope>
    <source>
        <strain evidence="2 3">E-1</strain>
    </source>
</reference>
<accession>A0ABU4GRR6</accession>
<evidence type="ECO:0000259" key="1">
    <source>
        <dbReference type="Pfam" id="PF01610"/>
    </source>
</evidence>
<evidence type="ECO:0000313" key="3">
    <source>
        <dbReference type="Proteomes" id="UP001276854"/>
    </source>
</evidence>
<sequence length="30" mass="3730">MWLPYVDLSRTFFPNAKIIMNKYHFIRQVT</sequence>
<feature type="domain" description="Transposase IS204/IS1001/IS1096/IS1165 DDE" evidence="1">
    <location>
        <begin position="1"/>
        <end position="29"/>
    </location>
</feature>